<dbReference type="PANTHER" id="PTHR30153:SF2">
    <property type="entry name" value="REPLICATIVE DNA HELICASE"/>
    <property type="match status" value="1"/>
</dbReference>
<feature type="region of interest" description="Disordered" evidence="3">
    <location>
        <begin position="466"/>
        <end position="487"/>
    </location>
</feature>
<dbReference type="Proteomes" id="UP000178606">
    <property type="component" value="Unassembled WGS sequence"/>
</dbReference>
<dbReference type="GO" id="GO:0005829">
    <property type="term" value="C:cytosol"/>
    <property type="evidence" value="ECO:0007669"/>
    <property type="project" value="TreeGrafter"/>
</dbReference>
<dbReference type="Gene3D" id="1.10.860.10">
    <property type="entry name" value="DNAb Helicase, Chain A"/>
    <property type="match status" value="1"/>
</dbReference>
<dbReference type="GO" id="GO:0003678">
    <property type="term" value="F:DNA helicase activity"/>
    <property type="evidence" value="ECO:0007669"/>
    <property type="project" value="InterPro"/>
</dbReference>
<dbReference type="GO" id="GO:0005524">
    <property type="term" value="F:ATP binding"/>
    <property type="evidence" value="ECO:0007669"/>
    <property type="project" value="InterPro"/>
</dbReference>
<evidence type="ECO:0000256" key="3">
    <source>
        <dbReference type="SAM" id="MobiDB-lite"/>
    </source>
</evidence>
<dbReference type="Gene3D" id="3.40.50.300">
    <property type="entry name" value="P-loop containing nucleotide triphosphate hydrolases"/>
    <property type="match status" value="1"/>
</dbReference>
<gene>
    <name evidence="5" type="ORF">A3F84_08400</name>
</gene>
<organism evidence="5 6">
    <name type="scientific">Handelsmanbacteria sp. (strain RIFCSPLOWO2_12_FULL_64_10)</name>
    <dbReference type="NCBI Taxonomy" id="1817868"/>
    <lineage>
        <taxon>Bacteria</taxon>
        <taxon>Candidatus Handelsmaniibacteriota</taxon>
    </lineage>
</organism>
<evidence type="ECO:0000313" key="6">
    <source>
        <dbReference type="Proteomes" id="UP000178606"/>
    </source>
</evidence>
<dbReference type="EMBL" id="MFKF01000024">
    <property type="protein sequence ID" value="OGG56634.1"/>
    <property type="molecule type" value="Genomic_DNA"/>
</dbReference>
<evidence type="ECO:0000313" key="5">
    <source>
        <dbReference type="EMBL" id="OGG56634.1"/>
    </source>
</evidence>
<dbReference type="Pfam" id="PF00772">
    <property type="entry name" value="DnaB"/>
    <property type="match status" value="1"/>
</dbReference>
<evidence type="ECO:0000259" key="4">
    <source>
        <dbReference type="Pfam" id="PF00772"/>
    </source>
</evidence>
<evidence type="ECO:0000256" key="2">
    <source>
        <dbReference type="ARBA" id="ARBA00023125"/>
    </source>
</evidence>
<feature type="domain" description="DNA helicase DnaB-like N-terminal" evidence="4">
    <location>
        <begin position="12"/>
        <end position="114"/>
    </location>
</feature>
<dbReference type="GO" id="GO:0006260">
    <property type="term" value="P:DNA replication"/>
    <property type="evidence" value="ECO:0007669"/>
    <property type="project" value="UniProtKB-KW"/>
</dbReference>
<keyword evidence="1" id="KW-0235">DNA replication</keyword>
<accession>A0A1F6D5C1</accession>
<dbReference type="InterPro" id="IPR027417">
    <property type="entry name" value="P-loop_NTPase"/>
</dbReference>
<dbReference type="AlphaFoldDB" id="A0A1F6D5C1"/>
<comment type="caution">
    <text evidence="5">The sequence shown here is derived from an EMBL/GenBank/DDBJ whole genome shotgun (WGS) entry which is preliminary data.</text>
</comment>
<dbReference type="InterPro" id="IPR016136">
    <property type="entry name" value="DNA_helicase_N/primase_C"/>
</dbReference>
<dbReference type="PANTHER" id="PTHR30153">
    <property type="entry name" value="REPLICATIVE DNA HELICASE DNAB"/>
    <property type="match status" value="1"/>
</dbReference>
<dbReference type="Pfam" id="PF13481">
    <property type="entry name" value="AAA_25"/>
    <property type="match status" value="1"/>
</dbReference>
<dbReference type="InterPro" id="IPR036185">
    <property type="entry name" value="DNA_heli_DnaB-like_N_sf"/>
</dbReference>
<dbReference type="SUPFAM" id="SSF48024">
    <property type="entry name" value="N-terminal domain of DnaB helicase"/>
    <property type="match status" value="1"/>
</dbReference>
<protein>
    <recommendedName>
        <fullName evidence="4">DNA helicase DnaB-like N-terminal domain-containing protein</fullName>
    </recommendedName>
</protein>
<name>A0A1F6D5C1_HANXR</name>
<proteinExistence type="predicted"/>
<keyword evidence="2" id="KW-0238">DNA-binding</keyword>
<dbReference type="SUPFAM" id="SSF52540">
    <property type="entry name" value="P-loop containing nucleoside triphosphate hydrolases"/>
    <property type="match status" value="1"/>
</dbReference>
<sequence>MNSVNKDLTMLPPQDLDAERAVLGAMLQGDRDAIDAPRNLLTAESFYKTAHRHIWTAICALADRGEPADVLTVRAELEKMGRLDEAGGAVAIAQLAGEVGTSANVEHHARLVEDAHVRRSLIVRASQLATRAYDPAVSVEDLISAGNVLVSERPEARNGLPALCCLTDVQPEKVEWLWFPRIPLGRLTALEGDPGEGKSFLALAVATALSVGHGLPDMEEMEPGDTVFLTAEDALSDTIRPRLDEMGADVSRVFAIDEPFPLDATGLSYLETLIRSTSARLVVFDPITAFLPPGLDIHRANEVRAVLSRLAHVAEAHRCAVLIVRHLAKGSTSKATYRGLGSIDFTAACRSVLLAGHDPDDQQSRALVQIKTNLGPTADPLGYSIEQGQFRWTGVTGLTAGQILAPEVEASSLSEAKALLREALADGARPGKEVEEEAEGAGISIRTLKRAKKVLGVKARKEGQKGPWIWELPGQSSGTPTGGVTDELDALFDTGGKP</sequence>
<reference evidence="5 6" key="1">
    <citation type="journal article" date="2016" name="Nat. Commun.">
        <title>Thousands of microbial genomes shed light on interconnected biogeochemical processes in an aquifer system.</title>
        <authorList>
            <person name="Anantharaman K."/>
            <person name="Brown C.T."/>
            <person name="Hug L.A."/>
            <person name="Sharon I."/>
            <person name="Castelle C.J."/>
            <person name="Probst A.J."/>
            <person name="Thomas B.C."/>
            <person name="Singh A."/>
            <person name="Wilkins M.J."/>
            <person name="Karaoz U."/>
            <person name="Brodie E.L."/>
            <person name="Williams K.H."/>
            <person name="Hubbard S.S."/>
            <person name="Banfield J.F."/>
        </authorList>
    </citation>
    <scope>NUCLEOTIDE SEQUENCE [LARGE SCALE GENOMIC DNA]</scope>
    <source>
        <strain evidence="6">RIFCSPLOWO2_12_FULL_64_10</strain>
    </source>
</reference>
<dbReference type="InterPro" id="IPR007693">
    <property type="entry name" value="DNA_helicase_DnaB-like_N"/>
</dbReference>
<evidence type="ECO:0000256" key="1">
    <source>
        <dbReference type="ARBA" id="ARBA00022705"/>
    </source>
</evidence>
<dbReference type="GO" id="GO:0003677">
    <property type="term" value="F:DNA binding"/>
    <property type="evidence" value="ECO:0007669"/>
    <property type="project" value="UniProtKB-KW"/>
</dbReference>